<evidence type="ECO:0008006" key="3">
    <source>
        <dbReference type="Google" id="ProtNLM"/>
    </source>
</evidence>
<reference evidence="1 2" key="1">
    <citation type="journal article" date="2022" name="Nat. Genet.">
        <title>Improved pea reference genome and pan-genome highlight genomic features and evolutionary characteristics.</title>
        <authorList>
            <person name="Yang T."/>
            <person name="Liu R."/>
            <person name="Luo Y."/>
            <person name="Hu S."/>
            <person name="Wang D."/>
            <person name="Wang C."/>
            <person name="Pandey M.K."/>
            <person name="Ge S."/>
            <person name="Xu Q."/>
            <person name="Li N."/>
            <person name="Li G."/>
            <person name="Huang Y."/>
            <person name="Saxena R.K."/>
            <person name="Ji Y."/>
            <person name="Li M."/>
            <person name="Yan X."/>
            <person name="He Y."/>
            <person name="Liu Y."/>
            <person name="Wang X."/>
            <person name="Xiang C."/>
            <person name="Varshney R.K."/>
            <person name="Ding H."/>
            <person name="Gao S."/>
            <person name="Zong X."/>
        </authorList>
    </citation>
    <scope>NUCLEOTIDE SEQUENCE [LARGE SCALE GENOMIC DNA]</scope>
    <source>
        <strain evidence="1 2">cv. Zhongwan 6</strain>
    </source>
</reference>
<evidence type="ECO:0000313" key="1">
    <source>
        <dbReference type="EMBL" id="KAI5406648.1"/>
    </source>
</evidence>
<dbReference type="Proteomes" id="UP001058974">
    <property type="component" value="Chromosome 5"/>
</dbReference>
<protein>
    <recommendedName>
        <fullName evidence="3">Reverse transcriptase</fullName>
    </recommendedName>
</protein>
<evidence type="ECO:0000313" key="2">
    <source>
        <dbReference type="Proteomes" id="UP001058974"/>
    </source>
</evidence>
<accession>A0A9D4WPG0</accession>
<organism evidence="1 2">
    <name type="scientific">Pisum sativum</name>
    <name type="common">Garden pea</name>
    <name type="synonym">Lathyrus oleraceus</name>
    <dbReference type="NCBI Taxonomy" id="3888"/>
    <lineage>
        <taxon>Eukaryota</taxon>
        <taxon>Viridiplantae</taxon>
        <taxon>Streptophyta</taxon>
        <taxon>Embryophyta</taxon>
        <taxon>Tracheophyta</taxon>
        <taxon>Spermatophyta</taxon>
        <taxon>Magnoliopsida</taxon>
        <taxon>eudicotyledons</taxon>
        <taxon>Gunneridae</taxon>
        <taxon>Pentapetalae</taxon>
        <taxon>rosids</taxon>
        <taxon>fabids</taxon>
        <taxon>Fabales</taxon>
        <taxon>Fabaceae</taxon>
        <taxon>Papilionoideae</taxon>
        <taxon>50 kb inversion clade</taxon>
        <taxon>NPAAA clade</taxon>
        <taxon>Hologalegina</taxon>
        <taxon>IRL clade</taxon>
        <taxon>Fabeae</taxon>
        <taxon>Lathyrus</taxon>
    </lineage>
</organism>
<proteinExistence type="predicted"/>
<keyword evidence="2" id="KW-1185">Reference proteome</keyword>
<comment type="caution">
    <text evidence="1">The sequence shown here is derived from an EMBL/GenBank/DDBJ whole genome shotgun (WGS) entry which is preliminary data.</text>
</comment>
<gene>
    <name evidence="1" type="ORF">KIW84_053111</name>
</gene>
<sequence length="210" mass="24419">MMEWAMAAMDMPINVAVWDKREWSIEDADMETGVTNVDKAKNDLHHDRCFYPFHDHHDCFCGHHNQYDNLIFYQAEEQEAKTLIKIIKKYQDNPGQKINLQKSQMMFSRSTINPKGDIFTNLLGILMTNKINTYLSLPTAIGKSKTRSFNFLLDRIRKKLYIWKANTISYASRAAVIKAVAQAIPTYVMSFFLLPKSIGKKIDNLDARFW</sequence>
<dbReference type="EMBL" id="JAMSHJ010000005">
    <property type="protein sequence ID" value="KAI5406648.1"/>
    <property type="molecule type" value="Genomic_DNA"/>
</dbReference>
<dbReference type="Gramene" id="Psat05G0311100-T1">
    <property type="protein sequence ID" value="KAI5406648.1"/>
    <property type="gene ID" value="KIW84_053111"/>
</dbReference>
<dbReference type="AlphaFoldDB" id="A0A9D4WPG0"/>
<name>A0A9D4WPG0_PEA</name>
<dbReference type="PANTHER" id="PTHR33116:SF86">
    <property type="entry name" value="REVERSE TRANSCRIPTASE DOMAIN-CONTAINING PROTEIN"/>
    <property type="match status" value="1"/>
</dbReference>
<dbReference type="PANTHER" id="PTHR33116">
    <property type="entry name" value="REVERSE TRANSCRIPTASE ZINC-BINDING DOMAIN-CONTAINING PROTEIN-RELATED-RELATED"/>
    <property type="match status" value="1"/>
</dbReference>